<evidence type="ECO:0000313" key="1">
    <source>
        <dbReference type="EMBL" id="CAD8053730.1"/>
    </source>
</evidence>
<dbReference type="Proteomes" id="UP000692954">
    <property type="component" value="Unassembled WGS sequence"/>
</dbReference>
<evidence type="ECO:0000313" key="2">
    <source>
        <dbReference type="Proteomes" id="UP000692954"/>
    </source>
</evidence>
<name>A0A8S1KD74_9CILI</name>
<organism evidence="1 2">
    <name type="scientific">Paramecium sonneborni</name>
    <dbReference type="NCBI Taxonomy" id="65129"/>
    <lineage>
        <taxon>Eukaryota</taxon>
        <taxon>Sar</taxon>
        <taxon>Alveolata</taxon>
        <taxon>Ciliophora</taxon>
        <taxon>Intramacronucleata</taxon>
        <taxon>Oligohymenophorea</taxon>
        <taxon>Peniculida</taxon>
        <taxon>Parameciidae</taxon>
        <taxon>Paramecium</taxon>
    </lineage>
</organism>
<proteinExistence type="predicted"/>
<dbReference type="EMBL" id="CAJJDN010000007">
    <property type="protein sequence ID" value="CAD8053730.1"/>
    <property type="molecule type" value="Genomic_DNA"/>
</dbReference>
<protein>
    <submittedName>
        <fullName evidence="1">Uncharacterized protein</fullName>
    </submittedName>
</protein>
<gene>
    <name evidence="1" type="ORF">PSON_ATCC_30995.1.T0070538</name>
</gene>
<accession>A0A8S1KD74</accession>
<reference evidence="1" key="1">
    <citation type="submission" date="2021-01" db="EMBL/GenBank/DDBJ databases">
        <authorList>
            <consortium name="Genoscope - CEA"/>
            <person name="William W."/>
        </authorList>
    </citation>
    <scope>NUCLEOTIDE SEQUENCE</scope>
</reference>
<sequence length="122" mass="14814">MQIIHQSIDKIDQLNRIIIKGKLRDFLMLQIRQVITDQNWDTIFLIIHYQIIFPFQYRKQNYFIQFDISDQIIVDKREVKSKKQKQIQKQIQKQTQILSQIRTKLIIMKIKGTNGKSNRKKN</sequence>
<comment type="caution">
    <text evidence="1">The sequence shown here is derived from an EMBL/GenBank/DDBJ whole genome shotgun (WGS) entry which is preliminary data.</text>
</comment>
<keyword evidence="2" id="KW-1185">Reference proteome</keyword>
<dbReference type="AlphaFoldDB" id="A0A8S1KD74"/>